<feature type="domain" description="Fungal-type protein kinase" evidence="2">
    <location>
        <begin position="142"/>
        <end position="514"/>
    </location>
</feature>
<gene>
    <name evidence="3" type="ORF">K466DRAFT_520797</name>
</gene>
<keyword evidence="4" id="KW-1185">Reference proteome</keyword>
<dbReference type="GO" id="GO:0004672">
    <property type="term" value="F:protein kinase activity"/>
    <property type="evidence" value="ECO:0007669"/>
    <property type="project" value="InterPro"/>
</dbReference>
<feature type="compositionally biased region" description="Low complexity" evidence="1">
    <location>
        <begin position="25"/>
        <end position="35"/>
    </location>
</feature>
<evidence type="ECO:0000259" key="2">
    <source>
        <dbReference type="Pfam" id="PF17667"/>
    </source>
</evidence>
<dbReference type="SUPFAM" id="SSF56112">
    <property type="entry name" value="Protein kinase-like (PK-like)"/>
    <property type="match status" value="1"/>
</dbReference>
<dbReference type="PROSITE" id="PS00109">
    <property type="entry name" value="PROTEIN_KINASE_TYR"/>
    <property type="match status" value="1"/>
</dbReference>
<feature type="region of interest" description="Disordered" evidence="1">
    <location>
        <begin position="656"/>
        <end position="679"/>
    </location>
</feature>
<dbReference type="InterPro" id="IPR040976">
    <property type="entry name" value="Pkinase_fungal"/>
</dbReference>
<evidence type="ECO:0000313" key="3">
    <source>
        <dbReference type="EMBL" id="TFK88452.1"/>
    </source>
</evidence>
<dbReference type="InParanoid" id="A0A5C3PGS5"/>
<organism evidence="3 4">
    <name type="scientific">Polyporus arcularius HHB13444</name>
    <dbReference type="NCBI Taxonomy" id="1314778"/>
    <lineage>
        <taxon>Eukaryota</taxon>
        <taxon>Fungi</taxon>
        <taxon>Dikarya</taxon>
        <taxon>Basidiomycota</taxon>
        <taxon>Agaricomycotina</taxon>
        <taxon>Agaricomycetes</taxon>
        <taxon>Polyporales</taxon>
        <taxon>Polyporaceae</taxon>
        <taxon>Polyporus</taxon>
    </lineage>
</organism>
<dbReference type="EMBL" id="ML211112">
    <property type="protein sequence ID" value="TFK88452.1"/>
    <property type="molecule type" value="Genomic_DNA"/>
</dbReference>
<dbReference type="InterPro" id="IPR011009">
    <property type="entry name" value="Kinase-like_dom_sf"/>
</dbReference>
<accession>A0A5C3PGS5</accession>
<sequence>MHRKNTVMPHEDFMGRFLPAPPPRTGTRSTGKSGTNIFSDVAKPSNEDEMYDSLPDRLNEAGICPGHTFVATPWKRDKADPTKQSVDLGMYPSPLAPKPPADGSYARMDWAAVDIPIECKDSPTEEDPFDDDAADALSTAVKRKAAHGQLLSYAELVYRYQQRCHVYIILLLGDFARIVRFDHSGLFATKKFNYKKEGEKLTGFLWRFSRLTRAERGHDPSAVRISHNSPLGKAMRNVAEPPKEVDPQRDYIRAAFEKSLDRKWPWWRLEVPVVVNEGTPEETRSVRRFAVGKPHFQAPGIAGRATRGYIALPLTAKGEIEGPFVYLKDAWRVDREGIEREGSILHELNDLGIKHVPTLVCHGDILGQVTISQDIWPEYHPEAQECPLKRHQHYRLVVKEVGKPLDEFENGLQLVYALLCCILAHQAAHNAGIIHRDISAGNILLWYVPGKGWQGLLNDWELAKRVSAGDAASGGRQPDRTGTWQFMSAHALNDRFRPIIIPDELEAFLHVLLYYAIRFLSHNCSAVGKFLHLYFDDYTDGNGQFNCGQMKYFALKTGEIDLALLAGKTDEEKAKEIRQEPGPAAEPLRFHKPGSTAIHPIQTIIETLLRWFAAYYALESAKAKRPQSDATGSPAEDSGPTIEVSEDFLAMMDEIDQPTSDPAAPSKLSADPSTTASEHRAAPIDLDAAEKVQTHQAMLKLLAHELRQVKDWPANDKGVDKRPKDGYEHPKDAVPASSTQLIQATRATGTGTKRRADPDPSTPKKRSKA</sequence>
<dbReference type="InterPro" id="IPR008266">
    <property type="entry name" value="Tyr_kinase_AS"/>
</dbReference>
<dbReference type="Gene3D" id="1.10.510.10">
    <property type="entry name" value="Transferase(Phosphotransferase) domain 1"/>
    <property type="match status" value="1"/>
</dbReference>
<feature type="region of interest" description="Disordered" evidence="1">
    <location>
        <begin position="713"/>
        <end position="769"/>
    </location>
</feature>
<dbReference type="PANTHER" id="PTHR38248">
    <property type="entry name" value="FUNK1 6"/>
    <property type="match status" value="1"/>
</dbReference>
<dbReference type="Proteomes" id="UP000308197">
    <property type="component" value="Unassembled WGS sequence"/>
</dbReference>
<name>A0A5C3PGS5_9APHY</name>
<protein>
    <recommendedName>
        <fullName evidence="2">Fungal-type protein kinase domain-containing protein</fullName>
    </recommendedName>
</protein>
<reference evidence="3 4" key="1">
    <citation type="journal article" date="2019" name="Nat. Ecol. Evol.">
        <title>Megaphylogeny resolves global patterns of mushroom evolution.</title>
        <authorList>
            <person name="Varga T."/>
            <person name="Krizsan K."/>
            <person name="Foldi C."/>
            <person name="Dima B."/>
            <person name="Sanchez-Garcia M."/>
            <person name="Sanchez-Ramirez S."/>
            <person name="Szollosi G.J."/>
            <person name="Szarkandi J.G."/>
            <person name="Papp V."/>
            <person name="Albert L."/>
            <person name="Andreopoulos W."/>
            <person name="Angelini C."/>
            <person name="Antonin V."/>
            <person name="Barry K.W."/>
            <person name="Bougher N.L."/>
            <person name="Buchanan P."/>
            <person name="Buyck B."/>
            <person name="Bense V."/>
            <person name="Catcheside P."/>
            <person name="Chovatia M."/>
            <person name="Cooper J."/>
            <person name="Damon W."/>
            <person name="Desjardin D."/>
            <person name="Finy P."/>
            <person name="Geml J."/>
            <person name="Haridas S."/>
            <person name="Hughes K."/>
            <person name="Justo A."/>
            <person name="Karasinski D."/>
            <person name="Kautmanova I."/>
            <person name="Kiss B."/>
            <person name="Kocsube S."/>
            <person name="Kotiranta H."/>
            <person name="LaButti K.M."/>
            <person name="Lechner B.E."/>
            <person name="Liimatainen K."/>
            <person name="Lipzen A."/>
            <person name="Lukacs Z."/>
            <person name="Mihaltcheva S."/>
            <person name="Morgado L.N."/>
            <person name="Niskanen T."/>
            <person name="Noordeloos M.E."/>
            <person name="Ohm R.A."/>
            <person name="Ortiz-Santana B."/>
            <person name="Ovrebo C."/>
            <person name="Racz N."/>
            <person name="Riley R."/>
            <person name="Savchenko A."/>
            <person name="Shiryaev A."/>
            <person name="Soop K."/>
            <person name="Spirin V."/>
            <person name="Szebenyi C."/>
            <person name="Tomsovsky M."/>
            <person name="Tulloss R.E."/>
            <person name="Uehling J."/>
            <person name="Grigoriev I.V."/>
            <person name="Vagvolgyi C."/>
            <person name="Papp T."/>
            <person name="Martin F.M."/>
            <person name="Miettinen O."/>
            <person name="Hibbett D.S."/>
            <person name="Nagy L.G."/>
        </authorList>
    </citation>
    <scope>NUCLEOTIDE SEQUENCE [LARGE SCALE GENOMIC DNA]</scope>
    <source>
        <strain evidence="3 4">HHB13444</strain>
    </source>
</reference>
<feature type="region of interest" description="Disordered" evidence="1">
    <location>
        <begin position="13"/>
        <end position="49"/>
    </location>
</feature>
<dbReference type="PANTHER" id="PTHR38248:SF2">
    <property type="entry name" value="FUNK1 11"/>
    <property type="match status" value="1"/>
</dbReference>
<dbReference type="Pfam" id="PF17667">
    <property type="entry name" value="Pkinase_fungal"/>
    <property type="match status" value="1"/>
</dbReference>
<proteinExistence type="predicted"/>
<evidence type="ECO:0000313" key="4">
    <source>
        <dbReference type="Proteomes" id="UP000308197"/>
    </source>
</evidence>
<dbReference type="AlphaFoldDB" id="A0A5C3PGS5"/>
<evidence type="ECO:0000256" key="1">
    <source>
        <dbReference type="SAM" id="MobiDB-lite"/>
    </source>
</evidence>
<feature type="compositionally biased region" description="Basic and acidic residues" evidence="1">
    <location>
        <begin position="713"/>
        <end position="732"/>
    </location>
</feature>